<keyword evidence="2" id="KW-1133">Transmembrane helix</keyword>
<evidence type="ECO:0000313" key="3">
    <source>
        <dbReference type="EMBL" id="MFE8703873.1"/>
    </source>
</evidence>
<feature type="compositionally biased region" description="Polar residues" evidence="1">
    <location>
        <begin position="247"/>
        <end position="260"/>
    </location>
</feature>
<organism evidence="3 4">
    <name type="scientific">Cytobacillus spartinae</name>
    <dbReference type="NCBI Taxonomy" id="3299023"/>
    <lineage>
        <taxon>Bacteria</taxon>
        <taxon>Bacillati</taxon>
        <taxon>Bacillota</taxon>
        <taxon>Bacilli</taxon>
        <taxon>Bacillales</taxon>
        <taxon>Bacillaceae</taxon>
        <taxon>Cytobacillus</taxon>
    </lineage>
</organism>
<feature type="compositionally biased region" description="Gly residues" evidence="1">
    <location>
        <begin position="149"/>
        <end position="216"/>
    </location>
</feature>
<reference evidence="3 4" key="1">
    <citation type="submission" date="2024-08" db="EMBL/GenBank/DDBJ databases">
        <title>Two novel Cytobacillus novel species.</title>
        <authorList>
            <person name="Liu G."/>
        </authorList>
    </citation>
    <scope>NUCLEOTIDE SEQUENCE [LARGE SCALE GENOMIC DNA]</scope>
    <source>
        <strain evidence="3 4">FJAT-54145</strain>
    </source>
</reference>
<protein>
    <submittedName>
        <fullName evidence="3">Uncharacterized protein</fullName>
    </submittedName>
</protein>
<sequence>MFNQLLKRMVSLFMITILLFWSFFPAISYAGEFIKPGTAITPGKSFSPGTPITGGTFIIPGEVYSPGKAYAPGQAYTPGKVSLVSGQPILPGSPLQLGLFMIPNAPPSPPGFLLWELEGLKTGPAMQVGDPLKGGESSAGGNESEGGEALTGGKGSEGGEALTGGNGSEGGETLTGGKGSESGEALTGGKGSESGETLTGGKGAEGGDTLTGGKGSETGEAVNGGNNAESGDSLKGGDSSSGGDTIEGNTTEVGNISGDGNTPIGGSPGSDEVPPWYNVIFKSTDGSKGIAGHISGAISDFKTFGLGFLNKNVSGGFLSMLAGFKYEQIGNSTNYKIFGKNKFDNKLLDNLYQKYKNYTFEGAEKNLGPNSRRISEARLNAFLESKKLKVTDKGFFKHVGNSVKTAINNSWNPFSKEFIKPKNWLKPTKWFNKDFFAKSNVMKLSGPVGYLTTAFSSVYDYNWGDNQHIGWKSSDFAAALTTDVAIGVVSTGISSVASSMAVGAVAGSAVPGLGTIVGAVAGLGAGLITTYLINGTGRGRRMKKAITSTIKKGYDWVGGGLKKLGGLFG</sequence>
<evidence type="ECO:0000256" key="2">
    <source>
        <dbReference type="SAM" id="Phobius"/>
    </source>
</evidence>
<feature type="compositionally biased region" description="Low complexity" evidence="1">
    <location>
        <begin position="230"/>
        <end position="244"/>
    </location>
</feature>
<feature type="region of interest" description="Disordered" evidence="1">
    <location>
        <begin position="125"/>
        <end position="271"/>
    </location>
</feature>
<keyword evidence="2" id="KW-0812">Transmembrane</keyword>
<proteinExistence type="predicted"/>
<accession>A0ABW6KHZ8</accession>
<comment type="caution">
    <text evidence="3">The sequence shown here is derived from an EMBL/GenBank/DDBJ whole genome shotgun (WGS) entry which is preliminary data.</text>
</comment>
<feature type="transmembrane region" description="Helical" evidence="2">
    <location>
        <begin position="509"/>
        <end position="533"/>
    </location>
</feature>
<evidence type="ECO:0000313" key="4">
    <source>
        <dbReference type="Proteomes" id="UP001601059"/>
    </source>
</evidence>
<evidence type="ECO:0000256" key="1">
    <source>
        <dbReference type="SAM" id="MobiDB-lite"/>
    </source>
</evidence>
<dbReference type="RefSeq" id="WP_389364767.1">
    <property type="nucleotide sequence ID" value="NZ_JBIACK010000020.1"/>
</dbReference>
<gene>
    <name evidence="3" type="ORF">ACFYKX_25200</name>
</gene>
<dbReference type="Proteomes" id="UP001601059">
    <property type="component" value="Unassembled WGS sequence"/>
</dbReference>
<dbReference type="EMBL" id="JBIACK010000020">
    <property type="protein sequence ID" value="MFE8703873.1"/>
    <property type="molecule type" value="Genomic_DNA"/>
</dbReference>
<keyword evidence="2" id="KW-0472">Membrane</keyword>
<name>A0ABW6KHZ8_9BACI</name>
<keyword evidence="4" id="KW-1185">Reference proteome</keyword>